<dbReference type="GO" id="GO:0005840">
    <property type="term" value="C:ribosome"/>
    <property type="evidence" value="ECO:0007669"/>
    <property type="project" value="UniProtKB-KW"/>
</dbReference>
<dbReference type="Proteomes" id="UP000220158">
    <property type="component" value="Chromosome 9"/>
</dbReference>
<dbReference type="KEGG" id="prel:PRELSG_0939900"/>
<proteinExistence type="predicted"/>
<dbReference type="Gene3D" id="3.30.390.110">
    <property type="match status" value="1"/>
</dbReference>
<keyword evidence="2" id="KW-0687">Ribonucleoprotein</keyword>
<sequence>MMNVSSALIWELTRRNSCFLKKNRRGKNGVFSCDPYNVNCKNDKSNSGLVKDNCINVAILKRKPVLLVKSLNEKNMVVNKEYKTKNIKNFEKLIDEYGKGEKEKNKKKLLKKYKRLCKIYCNTRRVKK</sequence>
<keyword evidence="2" id="KW-0689">Ribosomal protein</keyword>
<dbReference type="InterPro" id="IPR029004">
    <property type="entry name" value="Ribosomal_eL28/Mak16"/>
</dbReference>
<dbReference type="RefSeq" id="XP_028533299.1">
    <property type="nucleotide sequence ID" value="XM_028676851.1"/>
</dbReference>
<accession>A0A1J1H5V8</accession>
<gene>
    <name evidence="2" type="ORF">PRELSG_0939900</name>
</gene>
<evidence type="ECO:0000313" key="3">
    <source>
        <dbReference type="Proteomes" id="UP000220158"/>
    </source>
</evidence>
<name>A0A1J1H5V8_PLARL</name>
<dbReference type="OrthoDB" id="338850at2759"/>
<reference evidence="2 3" key="1">
    <citation type="submission" date="2015-04" db="EMBL/GenBank/DDBJ databases">
        <authorList>
            <consortium name="Pathogen Informatics"/>
        </authorList>
    </citation>
    <scope>NUCLEOTIDE SEQUENCE [LARGE SCALE GENOMIC DNA]</scope>
    <source>
        <strain evidence="2 3">SGS1</strain>
    </source>
</reference>
<dbReference type="GeneID" id="39736412"/>
<keyword evidence="3" id="KW-1185">Reference proteome</keyword>
<dbReference type="VEuPathDB" id="PlasmoDB:PRELSG_0939900"/>
<dbReference type="EMBL" id="LN835304">
    <property type="protein sequence ID" value="CRH00296.1"/>
    <property type="molecule type" value="Genomic_DNA"/>
</dbReference>
<dbReference type="Pfam" id="PF01778">
    <property type="entry name" value="Ribosomal_L28e"/>
    <property type="match status" value="1"/>
</dbReference>
<evidence type="ECO:0000313" key="2">
    <source>
        <dbReference type="EMBL" id="CRH00296.1"/>
    </source>
</evidence>
<evidence type="ECO:0000259" key="1">
    <source>
        <dbReference type="Pfam" id="PF01778"/>
    </source>
</evidence>
<protein>
    <submittedName>
        <fullName evidence="2">60S ribosomal protein L28, putative</fullName>
    </submittedName>
</protein>
<dbReference type="AlphaFoldDB" id="A0A1J1H5V8"/>
<organism evidence="2 3">
    <name type="scientific">Plasmodium relictum</name>
    <dbReference type="NCBI Taxonomy" id="85471"/>
    <lineage>
        <taxon>Eukaryota</taxon>
        <taxon>Sar</taxon>
        <taxon>Alveolata</taxon>
        <taxon>Apicomplexa</taxon>
        <taxon>Aconoidasida</taxon>
        <taxon>Haemosporida</taxon>
        <taxon>Plasmodiidae</taxon>
        <taxon>Plasmodium</taxon>
        <taxon>Plasmodium (Haemamoeba)</taxon>
    </lineage>
</organism>
<feature type="domain" description="Ribosomal eL28/Mak16" evidence="1">
    <location>
        <begin position="8"/>
        <end position="119"/>
    </location>
</feature>
<dbReference type="OMA" id="WELTKKN"/>